<keyword evidence="3 5" id="KW-0819">tRNA processing</keyword>
<dbReference type="OrthoDB" id="9802309at2"/>
<comment type="similarity">
    <text evidence="2 5">Belongs to the pseudouridine synthase TruB family. Type 1 subfamily.</text>
</comment>
<reference evidence="10" key="1">
    <citation type="journal article" date="2017" name="Appl. Environ. Microbiol.">
        <title>Genomic Analysis of Calderihabitans maritimus KKC1, a Thermophilic, Hydrogenogenic, Carboxydotrophic Bacterium Isolated from Marine Sediment.</title>
        <authorList>
            <person name="Omae K."/>
            <person name="Yoneda Y."/>
            <person name="Fukuyama Y."/>
            <person name="Yoshida T."/>
            <person name="Sako Y."/>
        </authorList>
    </citation>
    <scope>NUCLEOTIDE SEQUENCE [LARGE SCALE GENOMIC DNA]</scope>
    <source>
        <strain evidence="10">KKC1</strain>
    </source>
</reference>
<dbReference type="InterPro" id="IPR036974">
    <property type="entry name" value="PUA_sf"/>
</dbReference>
<dbReference type="GO" id="GO:0160148">
    <property type="term" value="F:tRNA pseudouridine(55) synthase activity"/>
    <property type="evidence" value="ECO:0007669"/>
    <property type="project" value="UniProtKB-EC"/>
</dbReference>
<dbReference type="Proteomes" id="UP000197032">
    <property type="component" value="Unassembled WGS sequence"/>
</dbReference>
<dbReference type="SUPFAM" id="SSF88697">
    <property type="entry name" value="PUA domain-like"/>
    <property type="match status" value="1"/>
</dbReference>
<dbReference type="Gene3D" id="3.30.2350.10">
    <property type="entry name" value="Pseudouridine synthase"/>
    <property type="match status" value="1"/>
</dbReference>
<dbReference type="RefSeq" id="WP_088555272.1">
    <property type="nucleotide sequence ID" value="NZ_BDGJ01000215.1"/>
</dbReference>
<comment type="function">
    <text evidence="5">Responsible for synthesis of pseudouridine from uracil-55 in the psi GC loop of transfer RNAs.</text>
</comment>
<evidence type="ECO:0000313" key="10">
    <source>
        <dbReference type="Proteomes" id="UP000197032"/>
    </source>
</evidence>
<feature type="domain" description="tRNA pseudouridylate synthase B C-terminal" evidence="8">
    <location>
        <begin position="176"/>
        <end position="217"/>
    </location>
</feature>
<evidence type="ECO:0000259" key="8">
    <source>
        <dbReference type="Pfam" id="PF16198"/>
    </source>
</evidence>
<evidence type="ECO:0000256" key="4">
    <source>
        <dbReference type="ARBA" id="ARBA00023235"/>
    </source>
</evidence>
<dbReference type="Pfam" id="PF01472">
    <property type="entry name" value="PUA"/>
    <property type="match status" value="1"/>
</dbReference>
<dbReference type="InterPro" id="IPR014780">
    <property type="entry name" value="tRNA_psdUridine_synth_TruB"/>
</dbReference>
<dbReference type="Gene3D" id="2.30.130.10">
    <property type="entry name" value="PUA domain"/>
    <property type="match status" value="1"/>
</dbReference>
<comment type="caution">
    <text evidence="9">The sequence shown here is derived from an EMBL/GenBank/DDBJ whole genome shotgun (WGS) entry which is preliminary data.</text>
</comment>
<organism evidence="9 10">
    <name type="scientific">Calderihabitans maritimus</name>
    <dbReference type="NCBI Taxonomy" id="1246530"/>
    <lineage>
        <taxon>Bacteria</taxon>
        <taxon>Bacillati</taxon>
        <taxon>Bacillota</taxon>
        <taxon>Clostridia</taxon>
        <taxon>Neomoorellales</taxon>
        <taxon>Calderihabitantaceae</taxon>
        <taxon>Calderihabitans</taxon>
    </lineage>
</organism>
<evidence type="ECO:0000256" key="3">
    <source>
        <dbReference type="ARBA" id="ARBA00022694"/>
    </source>
</evidence>
<feature type="domain" description="Pseudouridine synthase II N-terminal" evidence="7">
    <location>
        <begin position="23"/>
        <end position="175"/>
    </location>
</feature>
<dbReference type="HAMAP" id="MF_01080">
    <property type="entry name" value="TruB_bact"/>
    <property type="match status" value="1"/>
</dbReference>
<dbReference type="GO" id="GO:1990481">
    <property type="term" value="P:mRNA pseudouridine synthesis"/>
    <property type="evidence" value="ECO:0007669"/>
    <property type="project" value="TreeGrafter"/>
</dbReference>
<feature type="domain" description="PUA" evidence="6">
    <location>
        <begin position="237"/>
        <end position="289"/>
    </location>
</feature>
<dbReference type="GO" id="GO:0031119">
    <property type="term" value="P:tRNA pseudouridine synthesis"/>
    <property type="evidence" value="ECO:0007669"/>
    <property type="project" value="UniProtKB-UniRule"/>
</dbReference>
<gene>
    <name evidence="5" type="primary">truB</name>
    <name evidence="9" type="ORF">KKC1_34090</name>
</gene>
<dbReference type="EMBL" id="BDGJ01000215">
    <property type="protein sequence ID" value="GAW94300.1"/>
    <property type="molecule type" value="Genomic_DNA"/>
</dbReference>
<dbReference type="InterPro" id="IPR002478">
    <property type="entry name" value="PUA"/>
</dbReference>
<evidence type="ECO:0000256" key="5">
    <source>
        <dbReference type="HAMAP-Rule" id="MF_01080"/>
    </source>
</evidence>
<dbReference type="PANTHER" id="PTHR13767:SF2">
    <property type="entry name" value="PSEUDOURIDYLATE SYNTHASE TRUB1"/>
    <property type="match status" value="1"/>
</dbReference>
<dbReference type="Pfam" id="PF01509">
    <property type="entry name" value="TruB_N"/>
    <property type="match status" value="1"/>
</dbReference>
<dbReference type="InterPro" id="IPR002501">
    <property type="entry name" value="PsdUridine_synth_N"/>
</dbReference>
<protein>
    <recommendedName>
        <fullName evidence="5">tRNA pseudouridine synthase B</fullName>
        <ecNumber evidence="5">5.4.99.25</ecNumber>
    </recommendedName>
    <alternativeName>
        <fullName evidence="5">tRNA pseudouridine(55) synthase</fullName>
        <shortName evidence="5">Psi55 synthase</shortName>
    </alternativeName>
    <alternativeName>
        <fullName evidence="5">tRNA pseudouridylate synthase</fullName>
    </alternativeName>
    <alternativeName>
        <fullName evidence="5">tRNA-uridine isomerase</fullName>
    </alternativeName>
</protein>
<dbReference type="FunFam" id="3.30.2350.10:FF:000011">
    <property type="entry name" value="tRNA pseudouridine synthase B"/>
    <property type="match status" value="1"/>
</dbReference>
<dbReference type="InterPro" id="IPR032819">
    <property type="entry name" value="TruB_C"/>
</dbReference>
<dbReference type="SUPFAM" id="SSF55120">
    <property type="entry name" value="Pseudouridine synthase"/>
    <property type="match status" value="1"/>
</dbReference>
<proteinExistence type="inferred from homology"/>
<sequence length="305" mass="34914">MDGFVNVLKPPGMTSHDVVAFLREIFQVRKVGHGGTLDPGAAGVLPVAVGKATRLLEFVLDKDKVYRAEITIGITTSTQDAFGDIIGRRKVSGLRRKDIEEVFRKFTGEIEQIPPMVSAVKYKGKRLYQLARQGKEVERKPRRVHIYQIEPLRFDLDRDFPVVLFDVYCSKGTYIRTLCADIGERLGFGAHMSYLIRTHAGIFSLDKAYLLEEIRALTSRREFSFLWPIDRVLVHLPRVLVKRNWVRRVLNGNTIYPEGISELDSPLNSGQLVRIYSEENENFLAVGKYHREKARFCVSIEKVFK</sequence>
<name>A0A1Z5HYD6_9FIRM</name>
<keyword evidence="4 5" id="KW-0413">Isomerase</keyword>
<dbReference type="InterPro" id="IPR020103">
    <property type="entry name" value="PsdUridine_synth_cat_dom_sf"/>
</dbReference>
<keyword evidence="10" id="KW-1185">Reference proteome</keyword>
<dbReference type="GO" id="GO:0003723">
    <property type="term" value="F:RNA binding"/>
    <property type="evidence" value="ECO:0007669"/>
    <property type="project" value="InterPro"/>
</dbReference>
<dbReference type="EC" id="5.4.99.25" evidence="5"/>
<dbReference type="NCBIfam" id="TIGR00431">
    <property type="entry name" value="TruB"/>
    <property type="match status" value="1"/>
</dbReference>
<feature type="active site" description="Nucleophile" evidence="5">
    <location>
        <position position="38"/>
    </location>
</feature>
<dbReference type="PROSITE" id="PS50890">
    <property type="entry name" value="PUA"/>
    <property type="match status" value="1"/>
</dbReference>
<accession>A0A1Z5HYD6</accession>
<evidence type="ECO:0000259" key="6">
    <source>
        <dbReference type="Pfam" id="PF01472"/>
    </source>
</evidence>
<dbReference type="InterPro" id="IPR015947">
    <property type="entry name" value="PUA-like_sf"/>
</dbReference>
<evidence type="ECO:0000256" key="1">
    <source>
        <dbReference type="ARBA" id="ARBA00000385"/>
    </source>
</evidence>
<evidence type="ECO:0000256" key="2">
    <source>
        <dbReference type="ARBA" id="ARBA00005642"/>
    </source>
</evidence>
<comment type="catalytic activity">
    <reaction evidence="1 5">
        <text>uridine(55) in tRNA = pseudouridine(55) in tRNA</text>
        <dbReference type="Rhea" id="RHEA:42532"/>
        <dbReference type="Rhea" id="RHEA-COMP:10101"/>
        <dbReference type="Rhea" id="RHEA-COMP:10102"/>
        <dbReference type="ChEBI" id="CHEBI:65314"/>
        <dbReference type="ChEBI" id="CHEBI:65315"/>
        <dbReference type="EC" id="5.4.99.25"/>
    </reaction>
</comment>
<dbReference type="PANTHER" id="PTHR13767">
    <property type="entry name" value="TRNA-PSEUDOURIDINE SYNTHASE"/>
    <property type="match status" value="1"/>
</dbReference>
<evidence type="ECO:0000259" key="7">
    <source>
        <dbReference type="Pfam" id="PF01509"/>
    </source>
</evidence>
<dbReference type="Pfam" id="PF16198">
    <property type="entry name" value="TruB_C_2"/>
    <property type="match status" value="1"/>
</dbReference>
<evidence type="ECO:0000313" key="9">
    <source>
        <dbReference type="EMBL" id="GAW94300.1"/>
    </source>
</evidence>
<dbReference type="AlphaFoldDB" id="A0A1Z5HYD6"/>
<dbReference type="CDD" id="cd02573">
    <property type="entry name" value="PseudoU_synth_EcTruB"/>
    <property type="match status" value="1"/>
</dbReference>